<evidence type="ECO:0000256" key="1">
    <source>
        <dbReference type="SAM" id="SignalP"/>
    </source>
</evidence>
<accession>A0A8J6TSJ5</accession>
<sequence>MKQVYFILLLLILTACSGGLNNHNKGNDHQNLEPNVLNLSAMYSDGEKIISFPVWFNDSIIKRRGIRAIERTFYYETADSTEDGAAVTPDKKITYSFTKDGLLQTMQIGNYYDNRLISTILISYSDHQEVTGFAKVKLNEEIRKEDFAYYEFKQLQRTKSLVSFESTASSRKLFVVPNSKNWKSLTIDTLCRPGKDDIIAWGSMRHPEKIYSVQNLVEESNVREFTYVEGVLKHIDWTDDPFKIHRTFRFDKEGICTGFVDSTFSMGDFVASSNYDFELKNGLPVNVVKEVKRGEIERVIFKETFEYIYDAKKAGD</sequence>
<keyword evidence="1" id="KW-0732">Signal</keyword>
<dbReference type="PROSITE" id="PS51257">
    <property type="entry name" value="PROKAR_LIPOPROTEIN"/>
    <property type="match status" value="1"/>
</dbReference>
<dbReference type="Proteomes" id="UP000652681">
    <property type="component" value="Unassembled WGS sequence"/>
</dbReference>
<organism evidence="2 3">
    <name type="scientific">Taishania pollutisoli</name>
    <dbReference type="NCBI Taxonomy" id="2766479"/>
    <lineage>
        <taxon>Bacteria</taxon>
        <taxon>Pseudomonadati</taxon>
        <taxon>Bacteroidota</taxon>
        <taxon>Flavobacteriia</taxon>
        <taxon>Flavobacteriales</taxon>
        <taxon>Crocinitomicaceae</taxon>
        <taxon>Taishania</taxon>
    </lineage>
</organism>
<dbReference type="EMBL" id="JACVEL010000004">
    <property type="protein sequence ID" value="MBC9812292.1"/>
    <property type="molecule type" value="Genomic_DNA"/>
</dbReference>
<feature type="chain" id="PRO_5035218194" description="Lipoprotein" evidence="1">
    <location>
        <begin position="18"/>
        <end position="316"/>
    </location>
</feature>
<proteinExistence type="predicted"/>
<reference evidence="2" key="1">
    <citation type="submission" date="2020-09" db="EMBL/GenBank/DDBJ databases">
        <title>Taishania pollutisoli gen. nov., sp. nov., Isolated from Tetrabromobisphenol A-Contaminated Soil.</title>
        <authorList>
            <person name="Chen Q."/>
        </authorList>
    </citation>
    <scope>NUCLEOTIDE SEQUENCE</scope>
    <source>
        <strain evidence="2">CZZ-1</strain>
    </source>
</reference>
<evidence type="ECO:0000313" key="3">
    <source>
        <dbReference type="Proteomes" id="UP000652681"/>
    </source>
</evidence>
<name>A0A8J6TSJ5_9FLAO</name>
<gene>
    <name evidence="2" type="ORF">H9Y05_07335</name>
</gene>
<protein>
    <recommendedName>
        <fullName evidence="4">Lipoprotein</fullName>
    </recommendedName>
</protein>
<dbReference type="RefSeq" id="WP_163489692.1">
    <property type="nucleotide sequence ID" value="NZ_JACVEL010000004.1"/>
</dbReference>
<feature type="signal peptide" evidence="1">
    <location>
        <begin position="1"/>
        <end position="17"/>
    </location>
</feature>
<dbReference type="AlphaFoldDB" id="A0A8J6TSJ5"/>
<keyword evidence="3" id="KW-1185">Reference proteome</keyword>
<evidence type="ECO:0008006" key="4">
    <source>
        <dbReference type="Google" id="ProtNLM"/>
    </source>
</evidence>
<comment type="caution">
    <text evidence="2">The sequence shown here is derived from an EMBL/GenBank/DDBJ whole genome shotgun (WGS) entry which is preliminary data.</text>
</comment>
<evidence type="ECO:0000313" key="2">
    <source>
        <dbReference type="EMBL" id="MBC9812292.1"/>
    </source>
</evidence>